<reference evidence="1" key="1">
    <citation type="submission" date="2018-02" db="EMBL/GenBank/DDBJ databases">
        <title>Rhizophora mucronata_Transcriptome.</title>
        <authorList>
            <person name="Meera S.P."/>
            <person name="Sreeshan A."/>
            <person name="Augustine A."/>
        </authorList>
    </citation>
    <scope>NUCLEOTIDE SEQUENCE</scope>
    <source>
        <tissue evidence="1">Leaf</tissue>
    </source>
</reference>
<dbReference type="EMBL" id="GGEC01063072">
    <property type="protein sequence ID" value="MBX43556.1"/>
    <property type="molecule type" value="Transcribed_RNA"/>
</dbReference>
<dbReference type="AlphaFoldDB" id="A0A2P2NM50"/>
<sequence>MEKITCTILTWHSSFFQLLPQSTKYTGDLLLQGYYP</sequence>
<protein>
    <submittedName>
        <fullName evidence="1">Uncharacterized protein</fullName>
    </submittedName>
</protein>
<name>A0A2P2NM50_RHIMU</name>
<organism evidence="1">
    <name type="scientific">Rhizophora mucronata</name>
    <name type="common">Asiatic mangrove</name>
    <dbReference type="NCBI Taxonomy" id="61149"/>
    <lineage>
        <taxon>Eukaryota</taxon>
        <taxon>Viridiplantae</taxon>
        <taxon>Streptophyta</taxon>
        <taxon>Embryophyta</taxon>
        <taxon>Tracheophyta</taxon>
        <taxon>Spermatophyta</taxon>
        <taxon>Magnoliopsida</taxon>
        <taxon>eudicotyledons</taxon>
        <taxon>Gunneridae</taxon>
        <taxon>Pentapetalae</taxon>
        <taxon>rosids</taxon>
        <taxon>fabids</taxon>
        <taxon>Malpighiales</taxon>
        <taxon>Rhizophoraceae</taxon>
        <taxon>Rhizophora</taxon>
    </lineage>
</organism>
<evidence type="ECO:0000313" key="1">
    <source>
        <dbReference type="EMBL" id="MBX43556.1"/>
    </source>
</evidence>
<accession>A0A2P2NM50</accession>
<proteinExistence type="predicted"/>